<evidence type="ECO:0000313" key="3">
    <source>
        <dbReference type="Proteomes" id="UP001169760"/>
    </source>
</evidence>
<sequence>MIQTLQDWLTNLANKQVVHADQLLVTANQRLSRHILRLRQLQQGVPVLPNQNIASYEQWRSNLWSYCEDRGWVEGTVINKQQEQFIWQQLLSQSNQTETLLADNKSLAKALTEARIIVDTWGIPHDQIENANHRESSFFLEVRTNLSSLYQEKGWITPELQSNKLIDLFNTGTLKKYSGMGLYGFTELNPLQQALVTSATNNAQQLPIEKCDQASVGLIECADWETEIETIARWAHQTLRQNPSTQIGIVVPNLQKHRSQIECAFIRQFDNDYLLNPASSGADKPYELSIGSPLAEEPCIADALLLTQLLHKKLPKEEALDLFRSEFWGQNTEARLLALQGLNDWPMASVDTIRLTELLSKAEKRIETANELNIDQFNDGATEVAEETTTSNRILEAIQLYRLAAHKLDFQHWNGFLKRFLKALNWPGNRTLNSREYQAVEQFKLILDELLVDQRCFIGSNLVTFPAYVAHLRQRLSEKVFQQQTPRKPIQISGTLEAIGLSFDKCWVANTTRSQFPESPQPNAFLPLSLQKAFATPRSSPQKELDYAQQLLTIFSECANEVTFSYSKTADDEHQQVSPLLPPMASKKLDEEQLAKNLYFDKYNTASAYRNFCVFSDLCGLPLKHSQASIKIRRGVNALSTYAVNPLYAYLVHRLGAKQPNPVYVGISPPQRGNILHNVLETFWETTKNSAALKTKLENQTAFLAELEALISDNVNAELHKHLQYLPPQLLELEKQRCLSVLVQWLTLESYRAPFIVAATENAYAIELKPISFNVRVDRVDSPTSASGEPTGNSILIDYKTGSTPLSLLQRAPLVEPQLPVYTQLKELSASAVALGQLQPNNCTFVGIGEDAIQIDGVDAPSKLNKYDLPDTWEQVLDWWQQELMKSVTGFSEGNALNITTVKTYENRFEHLQPIVRKTEQEKMADISKKAEVSL</sequence>
<protein>
    <submittedName>
        <fullName evidence="2">PD-(D/E)XK nuclease family protein</fullName>
    </submittedName>
</protein>
<dbReference type="AlphaFoldDB" id="A0AAW7X1I9"/>
<gene>
    <name evidence="2" type="ORF">Q4521_01780</name>
</gene>
<name>A0AAW7X1I9_9GAMM</name>
<dbReference type="InterPro" id="IPR027417">
    <property type="entry name" value="P-loop_NTPase"/>
</dbReference>
<comment type="caution">
    <text evidence="2">The sequence shown here is derived from an EMBL/GenBank/DDBJ whole genome shotgun (WGS) entry which is preliminary data.</text>
</comment>
<dbReference type="InterPro" id="IPR038726">
    <property type="entry name" value="PDDEXK_AddAB-type"/>
</dbReference>
<reference evidence="2" key="1">
    <citation type="submission" date="2023-07" db="EMBL/GenBank/DDBJ databases">
        <title>Genome content predicts the carbon catabolic preferences of heterotrophic bacteria.</title>
        <authorList>
            <person name="Gralka M."/>
        </authorList>
    </citation>
    <scope>NUCLEOTIDE SEQUENCE</scope>
    <source>
        <strain evidence="2">I3M17_2</strain>
    </source>
</reference>
<dbReference type="InterPro" id="IPR019925">
    <property type="entry name" value="DNA_repair_protein_predicted"/>
</dbReference>
<dbReference type="NCBIfam" id="TIGR03623">
    <property type="entry name" value="probable DNA repair protein"/>
    <property type="match status" value="1"/>
</dbReference>
<accession>A0AAW7X1I9</accession>
<dbReference type="SUPFAM" id="SSF52540">
    <property type="entry name" value="P-loop containing nucleoside triphosphate hydrolases"/>
    <property type="match status" value="1"/>
</dbReference>
<dbReference type="EMBL" id="JAUOPB010000001">
    <property type="protein sequence ID" value="MDO6421194.1"/>
    <property type="molecule type" value="Genomic_DNA"/>
</dbReference>
<feature type="domain" description="PD-(D/E)XK endonuclease-like" evidence="1">
    <location>
        <begin position="637"/>
        <end position="877"/>
    </location>
</feature>
<evidence type="ECO:0000313" key="2">
    <source>
        <dbReference type="EMBL" id="MDO6421194.1"/>
    </source>
</evidence>
<evidence type="ECO:0000259" key="1">
    <source>
        <dbReference type="Pfam" id="PF12705"/>
    </source>
</evidence>
<organism evidence="2 3">
    <name type="scientific">Saccharophagus degradans</name>
    <dbReference type="NCBI Taxonomy" id="86304"/>
    <lineage>
        <taxon>Bacteria</taxon>
        <taxon>Pseudomonadati</taxon>
        <taxon>Pseudomonadota</taxon>
        <taxon>Gammaproteobacteria</taxon>
        <taxon>Cellvibrionales</taxon>
        <taxon>Cellvibrionaceae</taxon>
        <taxon>Saccharophagus</taxon>
    </lineage>
</organism>
<dbReference type="Proteomes" id="UP001169760">
    <property type="component" value="Unassembled WGS sequence"/>
</dbReference>
<dbReference type="Pfam" id="PF12705">
    <property type="entry name" value="PDDEXK_1"/>
    <property type="match status" value="1"/>
</dbReference>
<dbReference type="RefSeq" id="WP_303490464.1">
    <property type="nucleotide sequence ID" value="NZ_JAUOPB010000001.1"/>
</dbReference>
<proteinExistence type="predicted"/>